<feature type="compositionally biased region" description="Basic and acidic residues" evidence="2">
    <location>
        <begin position="533"/>
        <end position="561"/>
    </location>
</feature>
<dbReference type="EMBL" id="RRYP01001196">
    <property type="protein sequence ID" value="TNV86271.1"/>
    <property type="molecule type" value="Genomic_DNA"/>
</dbReference>
<keyword evidence="4" id="KW-1185">Reference proteome</keyword>
<feature type="compositionally biased region" description="Basic and acidic residues" evidence="2">
    <location>
        <begin position="920"/>
        <end position="933"/>
    </location>
</feature>
<dbReference type="AlphaFoldDB" id="A0A8J8T9C9"/>
<organism evidence="3 4">
    <name type="scientific">Halteria grandinella</name>
    <dbReference type="NCBI Taxonomy" id="5974"/>
    <lineage>
        <taxon>Eukaryota</taxon>
        <taxon>Sar</taxon>
        <taxon>Alveolata</taxon>
        <taxon>Ciliophora</taxon>
        <taxon>Intramacronucleata</taxon>
        <taxon>Spirotrichea</taxon>
        <taxon>Stichotrichia</taxon>
        <taxon>Sporadotrichida</taxon>
        <taxon>Halteriidae</taxon>
        <taxon>Halteria</taxon>
    </lineage>
</organism>
<evidence type="ECO:0000313" key="4">
    <source>
        <dbReference type="Proteomes" id="UP000785679"/>
    </source>
</evidence>
<feature type="region of interest" description="Disordered" evidence="2">
    <location>
        <begin position="648"/>
        <end position="680"/>
    </location>
</feature>
<evidence type="ECO:0000256" key="1">
    <source>
        <dbReference type="SAM" id="Coils"/>
    </source>
</evidence>
<feature type="compositionally biased region" description="Polar residues" evidence="2">
    <location>
        <begin position="661"/>
        <end position="671"/>
    </location>
</feature>
<evidence type="ECO:0000256" key="2">
    <source>
        <dbReference type="SAM" id="MobiDB-lite"/>
    </source>
</evidence>
<accession>A0A8J8T9C9</accession>
<protein>
    <submittedName>
        <fullName evidence="3">Uncharacterized protein</fullName>
    </submittedName>
</protein>
<feature type="compositionally biased region" description="Low complexity" evidence="2">
    <location>
        <begin position="1105"/>
        <end position="1118"/>
    </location>
</feature>
<comment type="caution">
    <text evidence="3">The sequence shown here is derived from an EMBL/GenBank/DDBJ whole genome shotgun (WGS) entry which is preliminary data.</text>
</comment>
<name>A0A8J8T9C9_HALGN</name>
<feature type="region of interest" description="Disordered" evidence="2">
    <location>
        <begin position="912"/>
        <end position="942"/>
    </location>
</feature>
<feature type="compositionally biased region" description="Polar residues" evidence="2">
    <location>
        <begin position="501"/>
        <end position="532"/>
    </location>
</feature>
<dbReference type="Proteomes" id="UP000785679">
    <property type="component" value="Unassembled WGS sequence"/>
</dbReference>
<feature type="region of interest" description="Disordered" evidence="2">
    <location>
        <begin position="1150"/>
        <end position="1204"/>
    </location>
</feature>
<sequence>MSLLRSYGPFQQKGLTEQRFTSDFNKLLSQTAASQQYFESPAKSEIQSQTMVNIAKLLEKRRQQLMSTSDEKQQNPQNSTKDVRFQQLLAQKNAQSGSQISLKSFLQTEGGFPQNQTTPKQILLTPENSNANHGVQSPTLHLSNIPSNKSSQLNGYIPQSGSTNAPIANFPKYAKFYEAFYSLTPSSNSAQPQIMRNAITPSQNQIELGSSGPKKQPQYFTFSLEDTQNKRTPPTMGGGDYQGNVTAGQMEHLQNKGQKLQQSSSQLQLNSSKCFMPPLTTANAPSRGFQNTMGSGCIPIQSEKNYTNNNRQCSDISLPPLIQTNGGLMQGQNNKAFSLLSQQIKGNYSQKNILANLPLNNPVPLSQSQAFPLSTPSGNQVQEAYLSLFKHQKNFSEGQQTLKERVAELLHIYKRKEALQNHPDVYLIQINQQVNQTHNMVTRDEDENLEQKKLKRSIISQSTMGLTTGTKKLQKPPLIEVKNTSQQSLREQMELIEMIHSKQSQTPQQQSDKTNSNNWKSHAQNINSVVNRDSTHRAMDDAGEKQERAGKMQDADEKETRNALQEENDLIQKAAQLTALLSDPQVISEYEKQSKGKVSNRQNLINSILGSYRSHKESGHSQSTDATNQGQVCADLLIDRQCPRISELPCESDDKRDSLSQRENNQQQSQDNKPDSGRPENLKAKILSKQLSEDLVVSEESPHTNHRRQVEKLKKTFLALVKDGNNLSEISTKDEEFAKILTDLKVILNKDEVVSSQPKIIQQNELAVEQSECIQTELTIPKEFQDKAISSQSINLFAAEYKNKIIANPPENENIEQRTTLEKTQPVTKTSSKLHELLFDKRRRSMIHKKRPPIPLRVNCSRKSLVVTESKNSSNNMLNLRGLIDNHLQATEEQKPYEIQVANNLDESVSSGEGGLFDIGKQDSQKQEGDSHSHLPYHRASKGNSAVEAPLIEQCKSPLLKNQGLAALAAQRALLKATIAQSVAKTVLLGSLPQPQYDKKVSYSSINFGQSITIKNPSQPSQYKLNILPEAIGAMFGKQIERTTQSLSSKLQQLEAQKTLMASQAEEKKDDQLNGAPSYMAKKKDAKHLFASGIIGKFKLKSSQQPSAAAQSSSPLPKIQGGQNAPSSPLISKLKSQIAKGALIQQSSAQNNQAVNNVKLKSEVKEPKSPHIIQGDDQGPKKKTRRRRYEDFMSRKNATENQNI</sequence>
<feature type="coiled-coil region" evidence="1">
    <location>
        <begin position="1037"/>
        <end position="1071"/>
    </location>
</feature>
<proteinExistence type="predicted"/>
<feature type="region of interest" description="Disordered" evidence="2">
    <location>
        <begin position="501"/>
        <end position="563"/>
    </location>
</feature>
<feature type="region of interest" description="Disordered" evidence="2">
    <location>
        <begin position="1105"/>
        <end position="1129"/>
    </location>
</feature>
<feature type="compositionally biased region" description="Basic and acidic residues" evidence="2">
    <location>
        <begin position="1160"/>
        <end position="1169"/>
    </location>
</feature>
<keyword evidence="1" id="KW-0175">Coiled coil</keyword>
<gene>
    <name evidence="3" type="ORF">FGO68_gene2438</name>
</gene>
<feature type="compositionally biased region" description="Basic and acidic residues" evidence="2">
    <location>
        <begin position="1188"/>
        <end position="1198"/>
    </location>
</feature>
<reference evidence="3" key="1">
    <citation type="submission" date="2019-06" db="EMBL/GenBank/DDBJ databases">
        <authorList>
            <person name="Zheng W."/>
        </authorList>
    </citation>
    <scope>NUCLEOTIDE SEQUENCE</scope>
    <source>
        <strain evidence="3">QDHG01</strain>
    </source>
</reference>
<evidence type="ECO:0000313" key="3">
    <source>
        <dbReference type="EMBL" id="TNV86271.1"/>
    </source>
</evidence>